<dbReference type="Pfam" id="PF00990">
    <property type="entry name" value="GGDEF"/>
    <property type="match status" value="1"/>
</dbReference>
<dbReference type="PANTHER" id="PTHR46663:SF2">
    <property type="entry name" value="GGDEF DOMAIN-CONTAINING PROTEIN"/>
    <property type="match status" value="1"/>
</dbReference>
<dbReference type="CDD" id="cd01949">
    <property type="entry name" value="GGDEF"/>
    <property type="match status" value="1"/>
</dbReference>
<dbReference type="Pfam" id="PF21623">
    <property type="entry name" value="HK_sensor_dom_bact"/>
    <property type="match status" value="1"/>
</dbReference>
<dbReference type="InterPro" id="IPR029787">
    <property type="entry name" value="Nucleotide_cyclase"/>
</dbReference>
<name>A0A090QVA7_9GAMM</name>
<dbReference type="GO" id="GO:0005886">
    <property type="term" value="C:plasma membrane"/>
    <property type="evidence" value="ECO:0007669"/>
    <property type="project" value="UniProtKB-SubCell"/>
</dbReference>
<keyword evidence="2" id="KW-1133">Transmembrane helix</keyword>
<keyword evidence="2" id="KW-0812">Transmembrane</keyword>
<evidence type="ECO:0000256" key="1">
    <source>
        <dbReference type="ARBA" id="ARBA00004533"/>
    </source>
</evidence>
<dbReference type="Proteomes" id="UP000029227">
    <property type="component" value="Unassembled WGS sequence"/>
</dbReference>
<dbReference type="AlphaFoldDB" id="A0A090QVA7"/>
<dbReference type="PANTHER" id="PTHR46663">
    <property type="entry name" value="DIGUANYLATE CYCLASE DGCT-RELATED"/>
    <property type="match status" value="1"/>
</dbReference>
<dbReference type="InterPro" id="IPR000160">
    <property type="entry name" value="GGDEF_dom"/>
</dbReference>
<dbReference type="PROSITE" id="PS50887">
    <property type="entry name" value="GGDEF"/>
    <property type="match status" value="1"/>
</dbReference>
<evidence type="ECO:0000256" key="2">
    <source>
        <dbReference type="SAM" id="Phobius"/>
    </source>
</evidence>
<comment type="subcellular location">
    <subcellularLocation>
        <location evidence="1">Cell inner membrane</location>
    </subcellularLocation>
</comment>
<dbReference type="eggNOG" id="COG2199">
    <property type="taxonomic scope" value="Bacteria"/>
</dbReference>
<feature type="domain" description="GGDEF" evidence="3">
    <location>
        <begin position="405"/>
        <end position="536"/>
    </location>
</feature>
<dbReference type="InterPro" id="IPR048760">
    <property type="entry name" value="VP0354-like_sensor_dom"/>
</dbReference>
<dbReference type="Gene3D" id="3.30.70.270">
    <property type="match status" value="1"/>
</dbReference>
<protein>
    <submittedName>
        <fullName evidence="4">Diguanylate cyclase</fullName>
    </submittedName>
</protein>
<sequence>MPFLEHSKPYPFYPRFFLFLSILLTAFTLIVYTHSQVRFQADKEKVLVQQELSLSAQKHYIHNAMQAVVRDATFVADMATFSHIDALYAKPSLTPSEQQTLRNFEQDVQAFSQRSGMYDQVRFIDADGREQLRVNYTDEHAYQVAKAKLQNKAGRYYVQEGLALIPGEVYISPLDLNIEHNEIELPHKPMIRIVVPIYNTMNLRVGIVVLNYLAQYMIDELRLFHRDDSIEYMLVNHNGQFLYHSHLPEYEFAFMFGHDGLTVDQVYPGISDTIYGKQDLQLDSEEGIYTISTIGAVDRINPYCFDGQHVTENTSTSWRLVSFVKNPSQHYFWLYVQSNTVILLFAAGLMVLLAYVAASYCRAKRNEEHNLYVMAHSDELTQLHNRLSFFKHGKAVLDEALKSRQPAGLLFIDLDDFKYINDTYGHQAGDQVLRHVATCMRKSFGEQALLCRLGGDEFAVIVAGECLAVDQLVTAFFTALRDPDWLHTMGIPVSASVGGALFPACGDNLDTLTHQADLAMYCTKRAGKGGFVWLTSPKDA</sequence>
<dbReference type="SUPFAM" id="SSF103190">
    <property type="entry name" value="Sensory domain-like"/>
    <property type="match status" value="2"/>
</dbReference>
<evidence type="ECO:0000313" key="5">
    <source>
        <dbReference type="Proteomes" id="UP000029227"/>
    </source>
</evidence>
<dbReference type="InterPro" id="IPR043128">
    <property type="entry name" value="Rev_trsase/Diguanyl_cyclase"/>
</dbReference>
<evidence type="ECO:0000313" key="4">
    <source>
        <dbReference type="EMBL" id="GAL05794.1"/>
    </source>
</evidence>
<dbReference type="STRING" id="754436.JCM19237_4867"/>
<dbReference type="NCBIfam" id="TIGR00254">
    <property type="entry name" value="GGDEF"/>
    <property type="match status" value="1"/>
</dbReference>
<accession>A0A090QVA7</accession>
<comment type="caution">
    <text evidence="4">The sequence shown here is derived from an EMBL/GenBank/DDBJ whole genome shotgun (WGS) entry which is preliminary data.</text>
</comment>
<proteinExistence type="predicted"/>
<evidence type="ECO:0000259" key="3">
    <source>
        <dbReference type="PROSITE" id="PS50887"/>
    </source>
</evidence>
<feature type="transmembrane region" description="Helical" evidence="2">
    <location>
        <begin position="332"/>
        <end position="358"/>
    </location>
</feature>
<keyword evidence="2" id="KW-0472">Membrane</keyword>
<dbReference type="InterPro" id="IPR029151">
    <property type="entry name" value="Sensor-like_sf"/>
</dbReference>
<gene>
    <name evidence="4" type="ORF">JCM19237_4867</name>
</gene>
<dbReference type="SMART" id="SM00267">
    <property type="entry name" value="GGDEF"/>
    <property type="match status" value="1"/>
</dbReference>
<dbReference type="InterPro" id="IPR052163">
    <property type="entry name" value="DGC-Regulatory_Protein"/>
</dbReference>
<dbReference type="Gene3D" id="3.30.450.20">
    <property type="entry name" value="PAS domain"/>
    <property type="match status" value="2"/>
</dbReference>
<dbReference type="EMBL" id="BBMN01000008">
    <property type="protein sequence ID" value="GAL05794.1"/>
    <property type="molecule type" value="Genomic_DNA"/>
</dbReference>
<dbReference type="SUPFAM" id="SSF55073">
    <property type="entry name" value="Nucleotide cyclase"/>
    <property type="match status" value="1"/>
</dbReference>
<reference evidence="4 5" key="1">
    <citation type="journal article" date="2014" name="Genome Announc.">
        <title>Draft Genome Sequences of Two Vibrionaceae Species, Vibrio ponticus C121 and Photobacterium aphoticum C119, Isolated as Coral Reef Microbiota.</title>
        <authorList>
            <person name="Al-saari N."/>
            <person name="Meirelles P.M."/>
            <person name="Mino S."/>
            <person name="Suda W."/>
            <person name="Oshima K."/>
            <person name="Hattori M."/>
            <person name="Ohkuma M."/>
            <person name="Thompson F.L."/>
            <person name="Gomez-Gil B."/>
            <person name="Sawabe T."/>
            <person name="Sawabe T."/>
        </authorList>
    </citation>
    <scope>NUCLEOTIDE SEQUENCE [LARGE SCALE GENOMIC DNA]</scope>
    <source>
        <strain evidence="4 5">JCM 19237</strain>
    </source>
</reference>
<feature type="transmembrane region" description="Helical" evidence="2">
    <location>
        <begin position="12"/>
        <end position="33"/>
    </location>
</feature>
<organism evidence="4 5">
    <name type="scientific">Photobacterium aphoticum</name>
    <dbReference type="NCBI Taxonomy" id="754436"/>
    <lineage>
        <taxon>Bacteria</taxon>
        <taxon>Pseudomonadati</taxon>
        <taxon>Pseudomonadota</taxon>
        <taxon>Gammaproteobacteria</taxon>
        <taxon>Vibrionales</taxon>
        <taxon>Vibrionaceae</taxon>
        <taxon>Photobacterium</taxon>
    </lineage>
</organism>